<keyword evidence="3 10" id="KW-0813">Transport</keyword>
<dbReference type="InterPro" id="IPR006260">
    <property type="entry name" value="TonB/TolA_C"/>
</dbReference>
<evidence type="ECO:0000256" key="1">
    <source>
        <dbReference type="ARBA" id="ARBA00004383"/>
    </source>
</evidence>
<dbReference type="GO" id="GO:0015891">
    <property type="term" value="P:siderophore transport"/>
    <property type="evidence" value="ECO:0007669"/>
    <property type="project" value="InterPro"/>
</dbReference>
<dbReference type="GO" id="GO:0031992">
    <property type="term" value="F:energy transducer activity"/>
    <property type="evidence" value="ECO:0007669"/>
    <property type="project" value="InterPro"/>
</dbReference>
<feature type="domain" description="TonB C-terminal" evidence="11">
    <location>
        <begin position="480"/>
        <end position="573"/>
    </location>
</feature>
<evidence type="ECO:0000313" key="13">
    <source>
        <dbReference type="Proteomes" id="UP000253083"/>
    </source>
</evidence>
<dbReference type="AlphaFoldDB" id="A0A395JNI2"/>
<name>A0A395JNI2_9GAMM</name>
<proteinExistence type="inferred from homology"/>
<dbReference type="RefSeq" id="WP_113952744.1">
    <property type="nucleotide sequence ID" value="NZ_QNRT01000001.1"/>
</dbReference>
<dbReference type="InterPro" id="IPR051045">
    <property type="entry name" value="TonB-dependent_transducer"/>
</dbReference>
<protein>
    <recommendedName>
        <fullName evidence="10">Protein TonB</fullName>
    </recommendedName>
</protein>
<dbReference type="Pfam" id="PF03544">
    <property type="entry name" value="TonB_C"/>
    <property type="match status" value="1"/>
</dbReference>
<dbReference type="NCBIfam" id="TIGR01352">
    <property type="entry name" value="tonB_Cterm"/>
    <property type="match status" value="1"/>
</dbReference>
<keyword evidence="9 10" id="KW-0472">Membrane</keyword>
<keyword evidence="7 10" id="KW-0653">Protein transport</keyword>
<dbReference type="Gene3D" id="1.25.40.10">
    <property type="entry name" value="Tetratricopeptide repeat domain"/>
    <property type="match status" value="1"/>
</dbReference>
<evidence type="ECO:0000256" key="4">
    <source>
        <dbReference type="ARBA" id="ARBA00022475"/>
    </source>
</evidence>
<dbReference type="GO" id="GO:0015031">
    <property type="term" value="P:protein transport"/>
    <property type="evidence" value="ECO:0007669"/>
    <property type="project" value="UniProtKB-UniRule"/>
</dbReference>
<keyword evidence="4 10" id="KW-1003">Cell membrane</keyword>
<evidence type="ECO:0000259" key="11">
    <source>
        <dbReference type="PROSITE" id="PS52015"/>
    </source>
</evidence>
<evidence type="ECO:0000256" key="6">
    <source>
        <dbReference type="ARBA" id="ARBA00022692"/>
    </source>
</evidence>
<dbReference type="GO" id="GO:0030288">
    <property type="term" value="C:outer membrane-bounded periplasmic space"/>
    <property type="evidence" value="ECO:0007669"/>
    <property type="project" value="InterPro"/>
</dbReference>
<gene>
    <name evidence="12" type="ORF">DFR28_101534</name>
</gene>
<comment type="caution">
    <text evidence="12">The sequence shown here is derived from an EMBL/GenBank/DDBJ whole genome shotgun (WGS) entry which is preliminary data.</text>
</comment>
<comment type="function">
    <text evidence="10">Interacts with outer membrane receptor proteins that carry out high-affinity binding and energy dependent uptake into the periplasmic space of specific substrates. It could act to transduce energy from the cytoplasmic membrane to specific energy-requiring processes in the outer membrane, resulting in the release into the periplasm of ligands bound by these outer membrane proteins.</text>
</comment>
<organism evidence="12 13">
    <name type="scientific">Arenicella xantha</name>
    <dbReference type="NCBI Taxonomy" id="644221"/>
    <lineage>
        <taxon>Bacteria</taxon>
        <taxon>Pseudomonadati</taxon>
        <taxon>Pseudomonadota</taxon>
        <taxon>Gammaproteobacteria</taxon>
        <taxon>Arenicellales</taxon>
        <taxon>Arenicellaceae</taxon>
        <taxon>Arenicella</taxon>
    </lineage>
</organism>
<evidence type="ECO:0000256" key="5">
    <source>
        <dbReference type="ARBA" id="ARBA00022519"/>
    </source>
</evidence>
<evidence type="ECO:0000256" key="10">
    <source>
        <dbReference type="RuleBase" id="RU362123"/>
    </source>
</evidence>
<evidence type="ECO:0000256" key="8">
    <source>
        <dbReference type="ARBA" id="ARBA00022989"/>
    </source>
</evidence>
<dbReference type="PANTHER" id="PTHR33446">
    <property type="entry name" value="PROTEIN TONB-RELATED"/>
    <property type="match status" value="1"/>
</dbReference>
<evidence type="ECO:0000256" key="9">
    <source>
        <dbReference type="ARBA" id="ARBA00023136"/>
    </source>
</evidence>
<keyword evidence="8 10" id="KW-1133">Transmembrane helix</keyword>
<dbReference type="SUPFAM" id="SSF74653">
    <property type="entry name" value="TolA/TonB C-terminal domain"/>
    <property type="match status" value="1"/>
</dbReference>
<dbReference type="PANTHER" id="PTHR33446:SF2">
    <property type="entry name" value="PROTEIN TONB"/>
    <property type="match status" value="1"/>
</dbReference>
<evidence type="ECO:0000256" key="3">
    <source>
        <dbReference type="ARBA" id="ARBA00022448"/>
    </source>
</evidence>
<sequence>MSADTPSQSVLVISADTTVVETILGGNTTDQQFNARESVQAALAEPNLFLNNSIVIFDIDSTAGDVGTAIDQALKIKQSDPTQVLMLVGEKEGLNEILKSNIQPVVYRAFNKPVSANQISLAFKSAHVLHTELVEKQAAGEDIMVVGPAENRASVDSLAAQRKTNPAIYAGIGVLALAVVGFLIFGGGGEEEQQIVLDTPTEATQVIEDIEADTVSITNELNQQAATALLEGRYVTPAGDNALEYFDQVLEIDPYDSTAYEGRKTVAEAMRSNYNQLVADAQFDEALKTIDALRAIEPLNTNNDQLSADLGKAITAHVKKVRASGSEEEIAETAAVLERLEGDVEGSKTATEALKEEQVLIGNIDNALANGNLIPPQKGNAYSLVSDALKGNKISKANSEPRVKELSAKLLVLANENFGSGNMEETAKLSALIKRLNVDRQGLADLNQKVKAKQEEIAAAKAAEQKTEPVKVAEAKPAPPKILPAKVISRAPPRYPSRALKNGQEGWVQVAFYVNTDGVPEDITIKGSEPSTTFDSAAIKSVEKWRFSPARNQNTGLPVRSTQITTKVQFRLN</sequence>
<dbReference type="GO" id="GO:0055085">
    <property type="term" value="P:transmembrane transport"/>
    <property type="evidence" value="ECO:0007669"/>
    <property type="project" value="InterPro"/>
</dbReference>
<dbReference type="InterPro" id="IPR037682">
    <property type="entry name" value="TonB_C"/>
</dbReference>
<dbReference type="EMBL" id="QNRT01000001">
    <property type="protein sequence ID" value="RBP53149.1"/>
    <property type="molecule type" value="Genomic_DNA"/>
</dbReference>
<feature type="transmembrane region" description="Helical" evidence="10">
    <location>
        <begin position="167"/>
        <end position="188"/>
    </location>
</feature>
<comment type="similarity">
    <text evidence="2 10">Belongs to the TonB family.</text>
</comment>
<keyword evidence="5 10" id="KW-0997">Cell inner membrane</keyword>
<dbReference type="GO" id="GO:0098797">
    <property type="term" value="C:plasma membrane protein complex"/>
    <property type="evidence" value="ECO:0007669"/>
    <property type="project" value="TreeGrafter"/>
</dbReference>
<dbReference type="PRINTS" id="PR01374">
    <property type="entry name" value="TONBPROTEIN"/>
</dbReference>
<keyword evidence="6 10" id="KW-0812">Transmembrane</keyword>
<dbReference type="PROSITE" id="PS52015">
    <property type="entry name" value="TONB_CTD"/>
    <property type="match status" value="1"/>
</dbReference>
<reference evidence="12 13" key="1">
    <citation type="submission" date="2018-06" db="EMBL/GenBank/DDBJ databases">
        <title>Genomic Encyclopedia of Type Strains, Phase IV (KMG-IV): sequencing the most valuable type-strain genomes for metagenomic binning, comparative biology and taxonomic classification.</title>
        <authorList>
            <person name="Goeker M."/>
        </authorList>
    </citation>
    <scope>NUCLEOTIDE SEQUENCE [LARGE SCALE GENOMIC DNA]</scope>
    <source>
        <strain evidence="12 13">DSM 24032</strain>
    </source>
</reference>
<dbReference type="OrthoDB" id="1628901at2"/>
<dbReference type="InterPro" id="IPR003538">
    <property type="entry name" value="TonB"/>
</dbReference>
<dbReference type="SUPFAM" id="SSF48439">
    <property type="entry name" value="Protein prenylyltransferase"/>
    <property type="match status" value="1"/>
</dbReference>
<keyword evidence="10" id="KW-0735">Signal-anchor</keyword>
<dbReference type="Proteomes" id="UP000253083">
    <property type="component" value="Unassembled WGS sequence"/>
</dbReference>
<comment type="subcellular location">
    <subcellularLocation>
        <location evidence="1 10">Cell inner membrane</location>
        <topology evidence="1 10">Single-pass membrane protein</topology>
        <orientation evidence="1 10">Periplasmic side</orientation>
    </subcellularLocation>
</comment>
<keyword evidence="13" id="KW-1185">Reference proteome</keyword>
<dbReference type="Gene3D" id="3.30.1150.10">
    <property type="match status" value="1"/>
</dbReference>
<dbReference type="InterPro" id="IPR011990">
    <property type="entry name" value="TPR-like_helical_dom_sf"/>
</dbReference>
<accession>A0A395JNI2</accession>
<evidence type="ECO:0000256" key="7">
    <source>
        <dbReference type="ARBA" id="ARBA00022927"/>
    </source>
</evidence>
<evidence type="ECO:0000313" key="12">
    <source>
        <dbReference type="EMBL" id="RBP53149.1"/>
    </source>
</evidence>
<evidence type="ECO:0000256" key="2">
    <source>
        <dbReference type="ARBA" id="ARBA00006555"/>
    </source>
</evidence>
<dbReference type="InParanoid" id="A0A395JNI2"/>